<dbReference type="PANTHER" id="PTHR10314">
    <property type="entry name" value="CYSTATHIONINE BETA-SYNTHASE"/>
    <property type="match status" value="1"/>
</dbReference>
<dbReference type="GO" id="GO:0006535">
    <property type="term" value="P:cysteine biosynthetic process from serine"/>
    <property type="evidence" value="ECO:0007669"/>
    <property type="project" value="InterPro"/>
</dbReference>
<evidence type="ECO:0000256" key="3">
    <source>
        <dbReference type="ARBA" id="ARBA00022605"/>
    </source>
</evidence>
<dbReference type="OrthoDB" id="10259545at2759"/>
<gene>
    <name evidence="12" type="ORF">SI8410_09013573</name>
</gene>
<feature type="region of interest" description="Disordered" evidence="10">
    <location>
        <begin position="1"/>
        <end position="21"/>
    </location>
</feature>
<keyword evidence="5 8" id="KW-0663">Pyridoxal phosphate</keyword>
<evidence type="ECO:0000259" key="11">
    <source>
        <dbReference type="Pfam" id="PF00291"/>
    </source>
</evidence>
<dbReference type="Gene3D" id="3.40.50.1100">
    <property type="match status" value="2"/>
</dbReference>
<dbReference type="CDD" id="cd01561">
    <property type="entry name" value="CBS_like"/>
    <property type="match status" value="1"/>
</dbReference>
<evidence type="ECO:0000256" key="9">
    <source>
        <dbReference type="PIRSR" id="PIRSR605856-51"/>
    </source>
</evidence>
<evidence type="ECO:0000313" key="13">
    <source>
        <dbReference type="Proteomes" id="UP000663760"/>
    </source>
</evidence>
<dbReference type="NCBIfam" id="TIGR01139">
    <property type="entry name" value="cysK"/>
    <property type="match status" value="1"/>
</dbReference>
<dbReference type="SUPFAM" id="SSF53686">
    <property type="entry name" value="Tryptophan synthase beta subunit-like PLP-dependent enzymes"/>
    <property type="match status" value="1"/>
</dbReference>
<name>A0A7I8L0U3_SPIIN</name>
<keyword evidence="6" id="KW-0198">Cysteine biosynthesis</keyword>
<evidence type="ECO:0000256" key="5">
    <source>
        <dbReference type="ARBA" id="ARBA00022898"/>
    </source>
</evidence>
<proteinExistence type="inferred from homology"/>
<feature type="binding site" evidence="8">
    <location>
        <position position="289"/>
    </location>
    <ligand>
        <name>pyridoxal 5'-phosphate</name>
        <dbReference type="ChEBI" id="CHEBI:597326"/>
    </ligand>
</feature>
<dbReference type="FunFam" id="3.40.50.1100:FF:000006">
    <property type="entry name" value="Cysteine synthase"/>
    <property type="match status" value="1"/>
</dbReference>
<accession>A0A7I8L0U3</accession>
<organism evidence="12 13">
    <name type="scientific">Spirodela intermedia</name>
    <name type="common">Intermediate duckweed</name>
    <dbReference type="NCBI Taxonomy" id="51605"/>
    <lineage>
        <taxon>Eukaryota</taxon>
        <taxon>Viridiplantae</taxon>
        <taxon>Streptophyta</taxon>
        <taxon>Embryophyta</taxon>
        <taxon>Tracheophyta</taxon>
        <taxon>Spermatophyta</taxon>
        <taxon>Magnoliopsida</taxon>
        <taxon>Liliopsida</taxon>
        <taxon>Araceae</taxon>
        <taxon>Lemnoideae</taxon>
        <taxon>Spirodela</taxon>
    </lineage>
</organism>
<feature type="binding site" evidence="8">
    <location>
        <begin position="201"/>
        <end position="205"/>
    </location>
    <ligand>
        <name>pyridoxal 5'-phosphate</name>
        <dbReference type="ChEBI" id="CHEBI:597326"/>
    </ligand>
</feature>
<reference evidence="12" key="1">
    <citation type="submission" date="2020-02" db="EMBL/GenBank/DDBJ databases">
        <authorList>
            <person name="Scholz U."/>
            <person name="Mascher M."/>
            <person name="Fiebig A."/>
        </authorList>
    </citation>
    <scope>NUCLEOTIDE SEQUENCE</scope>
</reference>
<protein>
    <recommendedName>
        <fullName evidence="11">Tryptophan synthase beta chain-like PALP domain-containing protein</fullName>
    </recommendedName>
</protein>
<comment type="similarity">
    <text evidence="2">Belongs to the cysteine synthase/cystathionine beta-synthase family.</text>
</comment>
<comment type="cofactor">
    <cofactor evidence="1 8">
        <name>pyridoxal 5'-phosphate</name>
        <dbReference type="ChEBI" id="CHEBI:597326"/>
    </cofactor>
</comment>
<keyword evidence="3" id="KW-0028">Amino-acid biosynthesis</keyword>
<dbReference type="Proteomes" id="UP000663760">
    <property type="component" value="Chromosome 9"/>
</dbReference>
<comment type="pathway">
    <text evidence="7">Amino-acid biosynthesis.</text>
</comment>
<dbReference type="InterPro" id="IPR005856">
    <property type="entry name" value="Cys_synth"/>
</dbReference>
<feature type="domain" description="Tryptophan synthase beta chain-like PALP" evidence="11">
    <location>
        <begin position="27"/>
        <end position="315"/>
    </location>
</feature>
<dbReference type="InterPro" id="IPR036052">
    <property type="entry name" value="TrpB-like_PALP_sf"/>
</dbReference>
<evidence type="ECO:0000256" key="4">
    <source>
        <dbReference type="ARBA" id="ARBA00022679"/>
    </source>
</evidence>
<dbReference type="NCBIfam" id="TIGR01136">
    <property type="entry name" value="cysKM"/>
    <property type="match status" value="1"/>
</dbReference>
<dbReference type="InterPro" id="IPR001926">
    <property type="entry name" value="TrpB-like_PALP"/>
</dbReference>
<dbReference type="AlphaFoldDB" id="A0A7I8L0U3"/>
<evidence type="ECO:0000256" key="6">
    <source>
        <dbReference type="ARBA" id="ARBA00023192"/>
    </source>
</evidence>
<evidence type="ECO:0000313" key="12">
    <source>
        <dbReference type="EMBL" id="CAA7402895.1"/>
    </source>
</evidence>
<feature type="binding site" evidence="8">
    <location>
        <position position="97"/>
    </location>
    <ligand>
        <name>pyridoxal 5'-phosphate</name>
        <dbReference type="ChEBI" id="CHEBI:597326"/>
    </ligand>
</feature>
<dbReference type="GO" id="GO:0004124">
    <property type="term" value="F:cysteine synthase activity"/>
    <property type="evidence" value="ECO:0007669"/>
    <property type="project" value="InterPro"/>
</dbReference>
<evidence type="ECO:0000256" key="7">
    <source>
        <dbReference type="ARBA" id="ARBA00029440"/>
    </source>
</evidence>
<evidence type="ECO:0000256" key="10">
    <source>
        <dbReference type="SAM" id="MobiDB-lite"/>
    </source>
</evidence>
<evidence type="ECO:0000256" key="1">
    <source>
        <dbReference type="ARBA" id="ARBA00001933"/>
    </source>
</evidence>
<keyword evidence="4" id="KW-0808">Transferase</keyword>
<dbReference type="EMBL" id="LR746272">
    <property type="protein sequence ID" value="CAA7402895.1"/>
    <property type="molecule type" value="Genomic_DNA"/>
</dbReference>
<sequence length="340" mass="36330">MRRRGIATLASSPAEEGGDGERIAGGITQLIGWTPLLELKRIEQKDGVDARLVAKMETYQPLSSVKDRAAIRMIEDAEEKGLIAPGKTTLVAPTSGNLGIALACIAAQRGYKFIAVMPDHYSIERRIILKSLGADVELTDSKLGMQGITEKINELRFTIPDVHTLDQFSNPANVEAHFMGTGPEIWEDTAGKVDIFVCGSGSGGTISGAGRFLKSKNPSMKIVCVEPAERPAISGGSQGEHEIQGIGPGFIPHNLDIALVDEVVTVSSEEAMAQARRLAAEEGLLVGISSGANLAACLKIARRDESRGKMIVTIFASAGERYLSTGLFSQVREECLKMKP</sequence>
<evidence type="ECO:0000256" key="8">
    <source>
        <dbReference type="PIRSR" id="PIRSR605856-50"/>
    </source>
</evidence>
<dbReference type="InterPro" id="IPR050214">
    <property type="entry name" value="Cys_Synth/Cystath_Beta-Synth"/>
</dbReference>
<dbReference type="InterPro" id="IPR005859">
    <property type="entry name" value="CysK"/>
</dbReference>
<keyword evidence="13" id="KW-1185">Reference proteome</keyword>
<evidence type="ECO:0000256" key="2">
    <source>
        <dbReference type="ARBA" id="ARBA00007103"/>
    </source>
</evidence>
<dbReference type="Pfam" id="PF00291">
    <property type="entry name" value="PALP"/>
    <property type="match status" value="1"/>
</dbReference>
<feature type="modified residue" description="N6-(pyridoxal phosphate)lysine" evidence="9">
    <location>
        <position position="66"/>
    </location>
</feature>